<evidence type="ECO:0000256" key="2">
    <source>
        <dbReference type="SAM" id="MobiDB-lite"/>
    </source>
</evidence>
<feature type="region of interest" description="Disordered" evidence="2">
    <location>
        <begin position="338"/>
        <end position="360"/>
    </location>
</feature>
<evidence type="ECO:0000313" key="5">
    <source>
        <dbReference type="Proteomes" id="UP000799779"/>
    </source>
</evidence>
<keyword evidence="5" id="KW-1185">Reference proteome</keyword>
<sequence length="475" mass="53769">MPPTTRSQTGSLASLTRSRDSVTHTVHSTGHKTADADLISIVPSDYTSSDVPPIYIIDLSLPPSQRYVEVAKDFKLILQNLSSIFDDLLEEVNLPKRTFHWICRILLHRLHSKEQTEELRGISKVIDIPMYLLIAYNVLLDLFMGCTSGGIVVKEPGQRRKMLHFRTLDWGMPELRKVIIQFEYKNKTDGPTIARSIGYAGFVGILTGARPGLSLSLNFRPYHNNDSSRRANFRFYAHQVLVLLGFRPSISSILRSYMLPSPCRKGWNPFTRTKVTTGHTEHVAIVLQALPSIPTTSCYITLSDGTHTCVLEKDLRTANLLSSTTFIAVTNHDVAYEKQEEKTDHTNPVPHSKQQSLGGTGMQDIVDESITRKLLLCQKWEKRVASLQQRRKLSITVQNDGGKGLAAGELEGSQNCYVRMEKLRKWLLEYPITNPDTHFVVVMDGEEGEFVWVRSFEKSMYEELEMDDQSIDEVV</sequence>
<reference evidence="4" key="1">
    <citation type="journal article" date="2020" name="Stud. Mycol.">
        <title>101 Dothideomycetes genomes: a test case for predicting lifestyles and emergence of pathogens.</title>
        <authorList>
            <person name="Haridas S."/>
            <person name="Albert R."/>
            <person name="Binder M."/>
            <person name="Bloem J."/>
            <person name="Labutti K."/>
            <person name="Salamov A."/>
            <person name="Andreopoulos B."/>
            <person name="Baker S."/>
            <person name="Barry K."/>
            <person name="Bills G."/>
            <person name="Bluhm B."/>
            <person name="Cannon C."/>
            <person name="Castanera R."/>
            <person name="Culley D."/>
            <person name="Daum C."/>
            <person name="Ezra D."/>
            <person name="Gonzalez J."/>
            <person name="Henrissat B."/>
            <person name="Kuo A."/>
            <person name="Liang C."/>
            <person name="Lipzen A."/>
            <person name="Lutzoni F."/>
            <person name="Magnuson J."/>
            <person name="Mondo S."/>
            <person name="Nolan M."/>
            <person name="Ohm R."/>
            <person name="Pangilinan J."/>
            <person name="Park H.-J."/>
            <person name="Ramirez L."/>
            <person name="Alfaro M."/>
            <person name="Sun H."/>
            <person name="Tritt A."/>
            <person name="Yoshinaga Y."/>
            <person name="Zwiers L.-H."/>
            <person name="Turgeon B."/>
            <person name="Goodwin S."/>
            <person name="Spatafora J."/>
            <person name="Crous P."/>
            <person name="Grigoriev I."/>
        </authorList>
    </citation>
    <scope>NUCLEOTIDE SEQUENCE</scope>
    <source>
        <strain evidence="4">CBS 123094</strain>
    </source>
</reference>
<dbReference type="InterPro" id="IPR029130">
    <property type="entry name" value="Acid_ceramidase_N"/>
</dbReference>
<proteinExistence type="predicted"/>
<protein>
    <recommendedName>
        <fullName evidence="1">ceramidase</fullName>
        <ecNumber evidence="1">3.5.1.23</ecNumber>
    </recommendedName>
</protein>
<dbReference type="AlphaFoldDB" id="A0A6A5W595"/>
<dbReference type="EC" id="3.5.1.23" evidence="1"/>
<dbReference type="PANTHER" id="PTHR28583">
    <property type="entry name" value="ACID AMIDASE"/>
    <property type="match status" value="1"/>
</dbReference>
<gene>
    <name evidence="4" type="ORF">P154DRAFT_525210</name>
</gene>
<dbReference type="Pfam" id="PF15508">
    <property type="entry name" value="NAAA-beta"/>
    <property type="match status" value="1"/>
</dbReference>
<feature type="domain" description="Acid ceramidase N-terminal" evidence="3">
    <location>
        <begin position="52"/>
        <end position="105"/>
    </location>
</feature>
<dbReference type="EMBL" id="ML977618">
    <property type="protein sequence ID" value="KAF1997050.1"/>
    <property type="molecule type" value="Genomic_DNA"/>
</dbReference>
<dbReference type="Proteomes" id="UP000799779">
    <property type="component" value="Unassembled WGS sequence"/>
</dbReference>
<evidence type="ECO:0000256" key="1">
    <source>
        <dbReference type="ARBA" id="ARBA00011891"/>
    </source>
</evidence>
<dbReference type="GO" id="GO:0017040">
    <property type="term" value="F:N-acylsphingosine amidohydrolase activity"/>
    <property type="evidence" value="ECO:0007669"/>
    <property type="project" value="UniProtKB-EC"/>
</dbReference>
<evidence type="ECO:0000259" key="3">
    <source>
        <dbReference type="Pfam" id="PF15508"/>
    </source>
</evidence>
<dbReference type="PANTHER" id="PTHR28583:SF1">
    <property type="entry name" value="ACID CERAMIDASE"/>
    <property type="match status" value="1"/>
</dbReference>
<name>A0A6A5W595_9PLEO</name>
<accession>A0A6A5W595</accession>
<organism evidence="4 5">
    <name type="scientific">Amniculicola lignicola CBS 123094</name>
    <dbReference type="NCBI Taxonomy" id="1392246"/>
    <lineage>
        <taxon>Eukaryota</taxon>
        <taxon>Fungi</taxon>
        <taxon>Dikarya</taxon>
        <taxon>Ascomycota</taxon>
        <taxon>Pezizomycotina</taxon>
        <taxon>Dothideomycetes</taxon>
        <taxon>Pleosporomycetidae</taxon>
        <taxon>Pleosporales</taxon>
        <taxon>Amniculicolaceae</taxon>
        <taxon>Amniculicola</taxon>
    </lineage>
</organism>
<dbReference type="OrthoDB" id="5273684at2759"/>
<evidence type="ECO:0000313" key="4">
    <source>
        <dbReference type="EMBL" id="KAF1997050.1"/>
    </source>
</evidence>
<feature type="compositionally biased region" description="Polar residues" evidence="2">
    <location>
        <begin position="1"/>
        <end position="16"/>
    </location>
</feature>
<feature type="region of interest" description="Disordered" evidence="2">
    <location>
        <begin position="1"/>
        <end position="29"/>
    </location>
</feature>